<dbReference type="InterPro" id="IPR008949">
    <property type="entry name" value="Isoprenoid_synthase_dom_sf"/>
</dbReference>
<name>A0A1D7W512_BREAU</name>
<protein>
    <submittedName>
        <fullName evidence="8">Geranylgeranyl diphosphate synthase</fullName>
        <ecNumber evidence="8">2.5.1.29</ecNumber>
    </submittedName>
</protein>
<organism evidence="8 9">
    <name type="scientific">Brevibacterium aurantiacum</name>
    <dbReference type="NCBI Taxonomy" id="273384"/>
    <lineage>
        <taxon>Bacteria</taxon>
        <taxon>Bacillati</taxon>
        <taxon>Actinomycetota</taxon>
        <taxon>Actinomycetes</taxon>
        <taxon>Micrococcales</taxon>
        <taxon>Brevibacteriaceae</taxon>
        <taxon>Brevibacterium</taxon>
    </lineage>
</organism>
<dbReference type="Proteomes" id="UP000094793">
    <property type="component" value="Chromosome"/>
</dbReference>
<evidence type="ECO:0000256" key="7">
    <source>
        <dbReference type="SAM" id="MobiDB-lite"/>
    </source>
</evidence>
<dbReference type="RefSeq" id="WP_069600320.1">
    <property type="nucleotide sequence ID" value="NZ_CP017150.1"/>
</dbReference>
<dbReference type="EMBL" id="CP017150">
    <property type="protein sequence ID" value="AOP54064.1"/>
    <property type="molecule type" value="Genomic_DNA"/>
</dbReference>
<dbReference type="GO" id="GO:0008299">
    <property type="term" value="P:isoprenoid biosynthetic process"/>
    <property type="evidence" value="ECO:0007669"/>
    <property type="project" value="InterPro"/>
</dbReference>
<evidence type="ECO:0000313" key="9">
    <source>
        <dbReference type="Proteomes" id="UP000094793"/>
    </source>
</evidence>
<keyword evidence="5" id="KW-0460">Magnesium</keyword>
<sequence>MTPADAPGTGSTETARSTEPSQHGTTVSELDSPESIAAEVSAGIEAFLELKAAEFLAISPDADDIGRALLEFTRGGKMIRPVLLWWGFQLASGDDSSRSALNEGVAEAAGSLELLHAAALIHDDVIDHSDTRRGKPALHRQFESRHSERRFQGGAEPFGVAAAIVIGDICLALSEELFEKSQSVLGITPSARDLRATLRRDVMVGQYLDVLAEVVPLDDARIGERAWEVLSFKSAKYSVEQPLLLGAALGGADEEQLAEISRFGLPLGQAFQLRDDVLGIFGDPAATGKPAGDDIREGKRTVLIAESMKNLNSEQTQIMAERLGDPDLSDSEVAECVSMLTESGGLDAVESFIRSKHDEALSVVREWATDSSPVSSTRTRIGPTAQRQLTKFAEALSYRKS</sequence>
<dbReference type="InterPro" id="IPR000092">
    <property type="entry name" value="Polyprenyl_synt"/>
</dbReference>
<evidence type="ECO:0000256" key="5">
    <source>
        <dbReference type="ARBA" id="ARBA00022842"/>
    </source>
</evidence>
<dbReference type="AlphaFoldDB" id="A0A1D7W512"/>
<dbReference type="GO" id="GO:0004311">
    <property type="term" value="F:geranylgeranyl diphosphate synthase activity"/>
    <property type="evidence" value="ECO:0007669"/>
    <property type="project" value="UniProtKB-EC"/>
</dbReference>
<accession>A0A1D7W512</accession>
<evidence type="ECO:0000313" key="8">
    <source>
        <dbReference type="EMBL" id="AOP54064.1"/>
    </source>
</evidence>
<comment type="similarity">
    <text evidence="2 6">Belongs to the FPP/GGPP synthase family.</text>
</comment>
<comment type="cofactor">
    <cofactor evidence="1">
        <name>Mg(2+)</name>
        <dbReference type="ChEBI" id="CHEBI:18420"/>
    </cofactor>
</comment>
<dbReference type="PANTHER" id="PTHR12001">
    <property type="entry name" value="GERANYLGERANYL PYROPHOSPHATE SYNTHASE"/>
    <property type="match status" value="1"/>
</dbReference>
<dbReference type="InterPro" id="IPR033749">
    <property type="entry name" value="Polyprenyl_synt_CS"/>
</dbReference>
<dbReference type="PATRIC" id="fig|1703.10.peg.2428"/>
<feature type="region of interest" description="Disordered" evidence="7">
    <location>
        <begin position="1"/>
        <end position="32"/>
    </location>
</feature>
<dbReference type="Gene3D" id="1.10.600.10">
    <property type="entry name" value="Farnesyl Diphosphate Synthase"/>
    <property type="match status" value="1"/>
</dbReference>
<proteinExistence type="inferred from homology"/>
<evidence type="ECO:0000256" key="2">
    <source>
        <dbReference type="ARBA" id="ARBA00006706"/>
    </source>
</evidence>
<dbReference type="EC" id="2.5.1.29" evidence="8"/>
<reference evidence="9" key="1">
    <citation type="submission" date="2016-09" db="EMBL/GenBank/DDBJ databases">
        <title>Complete Genome Sequence of Brevibacterium linens SMQ-1335.</title>
        <authorList>
            <person name="de Melo A.G."/>
            <person name="Labrie S.J."/>
            <person name="Dumaresq J."/>
            <person name="Roberts R.J."/>
            <person name="Tremblay D.M."/>
            <person name="Moineau S."/>
        </authorList>
    </citation>
    <scope>NUCLEOTIDE SEQUENCE [LARGE SCALE GENOMIC DNA]</scope>
    <source>
        <strain evidence="9">SMQ-1335</strain>
    </source>
</reference>
<dbReference type="SFLD" id="SFLDS00005">
    <property type="entry name" value="Isoprenoid_Synthase_Type_I"/>
    <property type="match status" value="1"/>
</dbReference>
<dbReference type="CDD" id="cd00685">
    <property type="entry name" value="Trans_IPPS_HT"/>
    <property type="match status" value="1"/>
</dbReference>
<feature type="compositionally biased region" description="Polar residues" evidence="7">
    <location>
        <begin position="9"/>
        <end position="29"/>
    </location>
</feature>
<dbReference type="Pfam" id="PF00348">
    <property type="entry name" value="polyprenyl_synt"/>
    <property type="match status" value="1"/>
</dbReference>
<dbReference type="PROSITE" id="PS00444">
    <property type="entry name" value="POLYPRENYL_SYNTHASE_2"/>
    <property type="match status" value="1"/>
</dbReference>
<evidence type="ECO:0000256" key="1">
    <source>
        <dbReference type="ARBA" id="ARBA00001946"/>
    </source>
</evidence>
<dbReference type="OrthoDB" id="4497239at2"/>
<dbReference type="GO" id="GO:0046872">
    <property type="term" value="F:metal ion binding"/>
    <property type="evidence" value="ECO:0007669"/>
    <property type="project" value="UniProtKB-KW"/>
</dbReference>
<evidence type="ECO:0000256" key="3">
    <source>
        <dbReference type="ARBA" id="ARBA00022679"/>
    </source>
</evidence>
<keyword evidence="3 6" id="KW-0808">Transferase</keyword>
<evidence type="ECO:0000256" key="6">
    <source>
        <dbReference type="RuleBase" id="RU004466"/>
    </source>
</evidence>
<dbReference type="PANTHER" id="PTHR12001:SF85">
    <property type="entry name" value="SHORT CHAIN ISOPRENYL DIPHOSPHATE SYNTHASE"/>
    <property type="match status" value="1"/>
</dbReference>
<dbReference type="eggNOG" id="COG0142">
    <property type="taxonomic scope" value="Bacteria"/>
</dbReference>
<dbReference type="PROSITE" id="PS00723">
    <property type="entry name" value="POLYPRENYL_SYNTHASE_1"/>
    <property type="match status" value="1"/>
</dbReference>
<gene>
    <name evidence="8" type="ORF">BLSMQ_2358</name>
</gene>
<evidence type="ECO:0000256" key="4">
    <source>
        <dbReference type="ARBA" id="ARBA00022723"/>
    </source>
</evidence>
<dbReference type="KEGG" id="blin:BLSMQ_2358"/>
<dbReference type="SUPFAM" id="SSF48576">
    <property type="entry name" value="Terpenoid synthases"/>
    <property type="match status" value="1"/>
</dbReference>
<keyword evidence="4" id="KW-0479">Metal-binding</keyword>